<comment type="caution">
    <text evidence="1">The sequence shown here is derived from an EMBL/GenBank/DDBJ whole genome shotgun (WGS) entry which is preliminary data.</text>
</comment>
<dbReference type="OrthoDB" id="10254221at2759"/>
<accession>A0A139HAU1</accession>
<dbReference type="EMBL" id="LFZN01000090">
    <property type="protein sequence ID" value="KXS99546.1"/>
    <property type="molecule type" value="Genomic_DNA"/>
</dbReference>
<gene>
    <name evidence="1" type="ORF">AC578_4275</name>
</gene>
<organism evidence="1 2">
    <name type="scientific">Pseudocercospora eumusae</name>
    <dbReference type="NCBI Taxonomy" id="321146"/>
    <lineage>
        <taxon>Eukaryota</taxon>
        <taxon>Fungi</taxon>
        <taxon>Dikarya</taxon>
        <taxon>Ascomycota</taxon>
        <taxon>Pezizomycotina</taxon>
        <taxon>Dothideomycetes</taxon>
        <taxon>Dothideomycetidae</taxon>
        <taxon>Mycosphaerellales</taxon>
        <taxon>Mycosphaerellaceae</taxon>
        <taxon>Pseudocercospora</taxon>
    </lineage>
</organism>
<evidence type="ECO:0000313" key="2">
    <source>
        <dbReference type="Proteomes" id="UP000070133"/>
    </source>
</evidence>
<dbReference type="Proteomes" id="UP000070133">
    <property type="component" value="Unassembled WGS sequence"/>
</dbReference>
<dbReference type="AlphaFoldDB" id="A0A139HAU1"/>
<evidence type="ECO:0000313" key="1">
    <source>
        <dbReference type="EMBL" id="KXS99546.1"/>
    </source>
</evidence>
<proteinExistence type="predicted"/>
<sequence>MPSAGDERFLFYKRALGFRNASRSTRTLKRDLRDFFHDIDHVLIDLDGSDPSWVRNDEDLADRIHTVISRHAPGIWSNDQAQRNMILVRAGGYLEYADDLYWENQDHRILIGADMFEMVVEYALDETRKGRSWRHAS</sequence>
<keyword evidence="2" id="KW-1185">Reference proteome</keyword>
<reference evidence="1 2" key="1">
    <citation type="submission" date="2015-07" db="EMBL/GenBank/DDBJ databases">
        <title>Comparative genomics of the Sigatoka disease complex on banana suggests a link between parallel evolutionary changes in Pseudocercospora fijiensis and Pseudocercospora eumusae and increased virulence on the banana host.</title>
        <authorList>
            <person name="Chang T.-C."/>
            <person name="Salvucci A."/>
            <person name="Crous P.W."/>
            <person name="Stergiopoulos I."/>
        </authorList>
    </citation>
    <scope>NUCLEOTIDE SEQUENCE [LARGE SCALE GENOMIC DNA]</scope>
    <source>
        <strain evidence="1 2">CBS 114824</strain>
    </source>
</reference>
<name>A0A139HAU1_9PEZI</name>
<protein>
    <submittedName>
        <fullName evidence="1">Uncharacterized protein</fullName>
    </submittedName>
</protein>